<feature type="transmembrane region" description="Helical" evidence="1">
    <location>
        <begin position="843"/>
        <end position="866"/>
    </location>
</feature>
<dbReference type="Gene3D" id="3.50.4.10">
    <property type="entry name" value="Hepatocyte Growth Factor"/>
    <property type="match status" value="4"/>
</dbReference>
<evidence type="ECO:0000259" key="3">
    <source>
        <dbReference type="PROSITE" id="PS50948"/>
    </source>
</evidence>
<reference evidence="6" key="1">
    <citation type="submission" date="2025-08" db="UniProtKB">
        <authorList>
            <consortium name="RefSeq"/>
        </authorList>
    </citation>
    <scope>IDENTIFICATION</scope>
</reference>
<dbReference type="InterPro" id="IPR052774">
    <property type="entry name" value="Celegans_DevNeuronal_Protein"/>
</dbReference>
<feature type="domain" description="Apple" evidence="3">
    <location>
        <begin position="391"/>
        <end position="469"/>
    </location>
</feature>
<keyword evidence="5" id="KW-1185">Reference proteome</keyword>
<dbReference type="Pfam" id="PF25301">
    <property type="entry name" value="CUT_C"/>
    <property type="match status" value="1"/>
</dbReference>
<dbReference type="RefSeq" id="XP_014665198.1">
    <property type="nucleotide sequence ID" value="XM_014809712.1"/>
</dbReference>
<evidence type="ECO:0000259" key="4">
    <source>
        <dbReference type="PROSITE" id="PS51034"/>
    </source>
</evidence>
<dbReference type="GeneID" id="106807395"/>
<dbReference type="Proteomes" id="UP000695022">
    <property type="component" value="Unplaced"/>
</dbReference>
<evidence type="ECO:0000256" key="2">
    <source>
        <dbReference type="SAM" id="SignalP"/>
    </source>
</evidence>
<dbReference type="InterPro" id="IPR042235">
    <property type="entry name" value="ZP-C_dom"/>
</dbReference>
<dbReference type="PANTHER" id="PTHR47327">
    <property type="entry name" value="FI18240P1-RELATED"/>
    <property type="match status" value="1"/>
</dbReference>
<dbReference type="CDD" id="cd01099">
    <property type="entry name" value="PAN_AP_HGF"/>
    <property type="match status" value="3"/>
</dbReference>
<feature type="domain" description="ZP" evidence="4">
    <location>
        <begin position="538"/>
        <end position="776"/>
    </location>
</feature>
<dbReference type="PANTHER" id="PTHR47327:SF1">
    <property type="entry name" value="RE15579P"/>
    <property type="match status" value="1"/>
</dbReference>
<dbReference type="InterPro" id="IPR057475">
    <property type="entry name" value="CUT_C"/>
</dbReference>
<feature type="domain" description="Apple" evidence="3">
    <location>
        <begin position="122"/>
        <end position="202"/>
    </location>
</feature>
<keyword evidence="1" id="KW-1133">Transmembrane helix</keyword>
<evidence type="ECO:0000313" key="5">
    <source>
        <dbReference type="Proteomes" id="UP000695022"/>
    </source>
</evidence>
<keyword evidence="2" id="KW-0732">Signal</keyword>
<organism evidence="5 6">
    <name type="scientific">Priapulus caudatus</name>
    <name type="common">Priapulid worm</name>
    <dbReference type="NCBI Taxonomy" id="37621"/>
    <lineage>
        <taxon>Eukaryota</taxon>
        <taxon>Metazoa</taxon>
        <taxon>Ecdysozoa</taxon>
        <taxon>Scalidophora</taxon>
        <taxon>Priapulida</taxon>
        <taxon>Priapulimorpha</taxon>
        <taxon>Priapulimorphida</taxon>
        <taxon>Priapulidae</taxon>
        <taxon>Priapulus</taxon>
    </lineage>
</organism>
<dbReference type="InterPro" id="IPR001507">
    <property type="entry name" value="ZP_dom"/>
</dbReference>
<gene>
    <name evidence="6" type="primary">LOC106807395</name>
</gene>
<keyword evidence="1" id="KW-0812">Transmembrane</keyword>
<keyword evidence="1" id="KW-0472">Membrane</keyword>
<dbReference type="Gene3D" id="2.60.40.4100">
    <property type="entry name" value="Zona pellucida, ZP-C domain"/>
    <property type="match status" value="1"/>
</dbReference>
<dbReference type="Pfam" id="PF00024">
    <property type="entry name" value="PAN_1"/>
    <property type="match status" value="5"/>
</dbReference>
<feature type="domain" description="Apple" evidence="3">
    <location>
        <begin position="27"/>
        <end position="115"/>
    </location>
</feature>
<accession>A0ABM1DZ27</accession>
<dbReference type="PROSITE" id="PS51034">
    <property type="entry name" value="ZP_2"/>
    <property type="match status" value="1"/>
</dbReference>
<proteinExistence type="predicted"/>
<dbReference type="SUPFAM" id="SSF57414">
    <property type="entry name" value="Hairpin loop containing domain-like"/>
    <property type="match status" value="4"/>
</dbReference>
<dbReference type="SMART" id="SM00473">
    <property type="entry name" value="PAN_AP"/>
    <property type="match status" value="5"/>
</dbReference>
<dbReference type="PROSITE" id="PS50948">
    <property type="entry name" value="PAN"/>
    <property type="match status" value="5"/>
</dbReference>
<feature type="chain" id="PRO_5047472918" evidence="2">
    <location>
        <begin position="22"/>
        <end position="874"/>
    </location>
</feature>
<evidence type="ECO:0000313" key="6">
    <source>
        <dbReference type="RefSeq" id="XP_014665198.1"/>
    </source>
</evidence>
<dbReference type="SMART" id="SM00241">
    <property type="entry name" value="ZP"/>
    <property type="match status" value="1"/>
</dbReference>
<dbReference type="Pfam" id="PF25057">
    <property type="entry name" value="CUT_N"/>
    <property type="match status" value="1"/>
</dbReference>
<dbReference type="InterPro" id="IPR003609">
    <property type="entry name" value="Pan_app"/>
</dbReference>
<dbReference type="InterPro" id="IPR056953">
    <property type="entry name" value="CUT_N"/>
</dbReference>
<protein>
    <submittedName>
        <fullName evidence="6">Uncharacterized protein LOC106807395</fullName>
    </submittedName>
</protein>
<name>A0ABM1DZ27_PRICU</name>
<feature type="domain" description="Apple" evidence="3">
    <location>
        <begin position="209"/>
        <end position="295"/>
    </location>
</feature>
<feature type="signal peptide" evidence="2">
    <location>
        <begin position="1"/>
        <end position="21"/>
    </location>
</feature>
<evidence type="ECO:0000256" key="1">
    <source>
        <dbReference type="SAM" id="Phobius"/>
    </source>
</evidence>
<feature type="domain" description="Apple" evidence="3">
    <location>
        <begin position="302"/>
        <end position="383"/>
    </location>
</feature>
<sequence>MMLHYVSSCILLCWLASQAAGQVAFECVPEGAITFEKYTNKRFAGTVTQTSEDVTVEDCISQCRADAACFSINFALGFLPTLGQCELMSDAGSRGQLREVALPGSDAAYYIAKICVRASDVCGRPWTFDIVLRQQLDVVDKTVNAISRMGCLEACLEESDFTCRSASYNNPAQECTLSRYDRLSRPEVFKGSDDIDYIENHCLATDNLCEFHATFERSAHSFMISFTDKIINDVPSLKACQNRCQNEQAFICRSFNWIAPRGICQLYHNTKATVPAYFRTVPSLNSQVEFREIVCLESSRACDRPFVFERVDKARLAGNDEKLLTGMTVPMCQDACLNEREFVCQSFDIDPDSGDCYLSPESRHSLRQPVEDDATYDYYENNCVPRGPTNCQYESEPGRLLRFYNDLILEDVDLEECRTRCSVETAFICRSFEYMSGTRACFLSTDNRISEGAYIARSTDVEYFEKTVCTEEAGIFTNCRDGAIVFGQVADQPFHGQAVRKGRSKTCFKQIEKRTAIRNGDPAEQPECNTVQKPVFTNCRDGAIVFGQVADQPFTGKLYAKGRSKTCFKQIENELRFEMEIPLNSPECNTVQKDVGVFVNTVVVQHHPMLVTKQDKAYRVACRYNTLEKTISNGPVNVSMINLLGDLEARLAPGPVRMTILDITGQRMSIAAIGDSARMRLEFQQNEEAFGMFAHSCKANTGGRGMMFMEVEIIDSEGCPTDPAVFPGLQPDGNRLISDFKMFKFATSSVVFFNCQIRFCKGPCPPAICPSGESGLGRRRRREIYKDPNEVEVPDTEITTHITVLSDEDDAYFDRYRYSSDSVSEEGATTSRKASHCVAQSKAIIVASLLGVSLVVFFSLLALCIFRQCKRQHE</sequence>